<dbReference type="EMBL" id="BT037977">
    <property type="protein sequence ID" value="ACF82982.1"/>
    <property type="molecule type" value="mRNA"/>
</dbReference>
<protein>
    <submittedName>
        <fullName evidence="1">Uncharacterized protein</fullName>
    </submittedName>
</protein>
<proteinExistence type="evidence at transcript level"/>
<reference evidence="1" key="1">
    <citation type="journal article" date="2009" name="PLoS Genet.">
        <title>Sequencing, mapping, and analysis of 27,455 maize full-length cDNAs.</title>
        <authorList>
            <person name="Soderlund C."/>
            <person name="Descour A."/>
            <person name="Kudrna D."/>
            <person name="Bomhoff M."/>
            <person name="Boyd L."/>
            <person name="Currie J."/>
            <person name="Angelova A."/>
            <person name="Collura K."/>
            <person name="Wissotski M."/>
            <person name="Ashley E."/>
            <person name="Morrow D."/>
            <person name="Fernandes J."/>
            <person name="Walbot V."/>
            <person name="Yu Y."/>
        </authorList>
    </citation>
    <scope>NUCLEOTIDE SEQUENCE</scope>
    <source>
        <strain evidence="1">B73</strain>
    </source>
</reference>
<dbReference type="RefSeq" id="NP_001136965.1">
    <property type="nucleotide sequence ID" value="NM_001143493.1"/>
</dbReference>
<organism evidence="1">
    <name type="scientific">Zea mays</name>
    <name type="common">Maize</name>
    <dbReference type="NCBI Taxonomy" id="4577"/>
    <lineage>
        <taxon>Eukaryota</taxon>
        <taxon>Viridiplantae</taxon>
        <taxon>Streptophyta</taxon>
        <taxon>Embryophyta</taxon>
        <taxon>Tracheophyta</taxon>
        <taxon>Spermatophyta</taxon>
        <taxon>Magnoliopsida</taxon>
        <taxon>Liliopsida</taxon>
        <taxon>Poales</taxon>
        <taxon>Poaceae</taxon>
        <taxon>PACMAD clade</taxon>
        <taxon>Panicoideae</taxon>
        <taxon>Andropogonodae</taxon>
        <taxon>Andropogoneae</taxon>
        <taxon>Tripsacinae</taxon>
        <taxon>Zea</taxon>
    </lineage>
</organism>
<name>B4FLI9_MAIZE</name>
<dbReference type="GeneID" id="100217125"/>
<sequence length="103" mass="11952">MWTLEGNSLYMKNTEKFCWPQRCFVIRVVYALNRSLYVQFEESHQTKSACQVVVYGVLVLWFWSTPVTTVPKHLLQPFGRMFSWRGVDASTGRVVVSTTELLA</sequence>
<dbReference type="KEGG" id="zma:100217125"/>
<dbReference type="AlphaFoldDB" id="B4FLI9"/>
<evidence type="ECO:0000313" key="1">
    <source>
        <dbReference type="EMBL" id="ACF82982.1"/>
    </source>
</evidence>
<dbReference type="ExpressionAtlas" id="B4FLI9">
    <property type="expression patterns" value="baseline and differential"/>
</dbReference>
<accession>B4FLI9</accession>
<dbReference type="OrthoDB" id="512018at2759"/>